<sequence length="92" mass="9597">MRGPWQKSATPSAVSVGSPPPVGSPWQRRSAHPIPEPVSPPQRNRSAHLSSIGRPASTAPIGPTSAASGDPPGRRRAAAARRAFWFAGVREG</sequence>
<evidence type="ECO:0000313" key="2">
    <source>
        <dbReference type="EMBL" id="EKX67626.1"/>
    </source>
</evidence>
<evidence type="ECO:0000256" key="1">
    <source>
        <dbReference type="SAM" id="MobiDB-lite"/>
    </source>
</evidence>
<proteinExistence type="predicted"/>
<gene>
    <name evidence="2" type="ORF">STRIP9103_02293</name>
</gene>
<dbReference type="Proteomes" id="UP000010411">
    <property type="component" value="Unassembled WGS sequence"/>
</dbReference>
<protein>
    <submittedName>
        <fullName evidence="2">Uncharacterized protein</fullName>
    </submittedName>
</protein>
<keyword evidence="3" id="KW-1185">Reference proteome</keyword>
<name>L1L3I2_9ACTN</name>
<accession>L1L3I2</accession>
<feature type="compositionally biased region" description="Low complexity" evidence="1">
    <location>
        <begin position="8"/>
        <end position="17"/>
    </location>
</feature>
<dbReference type="EMBL" id="AEJC01000136">
    <property type="protein sequence ID" value="EKX67626.1"/>
    <property type="molecule type" value="Genomic_DNA"/>
</dbReference>
<feature type="non-terminal residue" evidence="2">
    <location>
        <position position="92"/>
    </location>
</feature>
<dbReference type="AlphaFoldDB" id="L1L3I2"/>
<reference evidence="2 3" key="1">
    <citation type="submission" date="2012-11" db="EMBL/GenBank/DDBJ databases">
        <authorList>
            <person name="Huguet-Tapia J.C."/>
            <person name="Durkin A.S."/>
            <person name="Pettis G.S."/>
            <person name="Badger J.H."/>
        </authorList>
    </citation>
    <scope>NUCLEOTIDE SEQUENCE [LARGE SCALE GENOMIC DNA]</scope>
    <source>
        <strain evidence="2 3">91-03</strain>
    </source>
</reference>
<comment type="caution">
    <text evidence="2">The sequence shown here is derived from an EMBL/GenBank/DDBJ whole genome shotgun (WGS) entry which is preliminary data.</text>
</comment>
<evidence type="ECO:0000313" key="3">
    <source>
        <dbReference type="Proteomes" id="UP000010411"/>
    </source>
</evidence>
<organism evidence="2 3">
    <name type="scientific">Streptomyces ipomoeae 91-03</name>
    <dbReference type="NCBI Taxonomy" id="698759"/>
    <lineage>
        <taxon>Bacteria</taxon>
        <taxon>Bacillati</taxon>
        <taxon>Actinomycetota</taxon>
        <taxon>Actinomycetes</taxon>
        <taxon>Kitasatosporales</taxon>
        <taxon>Streptomycetaceae</taxon>
        <taxon>Streptomyces</taxon>
    </lineage>
</organism>
<feature type="region of interest" description="Disordered" evidence="1">
    <location>
        <begin position="1"/>
        <end position="79"/>
    </location>
</feature>